<evidence type="ECO:0000313" key="3">
    <source>
        <dbReference type="Proteomes" id="UP000055590"/>
    </source>
</evidence>
<keyword evidence="3" id="KW-1185">Reference proteome</keyword>
<dbReference type="AlphaFoldDB" id="A0A0K1PAR6"/>
<name>A0A0K1PAR6_9BACT</name>
<dbReference type="Proteomes" id="UP000055590">
    <property type="component" value="Chromosome"/>
</dbReference>
<accession>A0A0K1PAR6</accession>
<protein>
    <submittedName>
        <fullName evidence="2">Uncharacterized protein</fullName>
    </submittedName>
</protein>
<dbReference type="EMBL" id="CP012332">
    <property type="protein sequence ID" value="AKU90633.1"/>
    <property type="molecule type" value="Genomic_DNA"/>
</dbReference>
<keyword evidence="1" id="KW-0812">Transmembrane</keyword>
<organism evidence="2 3">
    <name type="scientific">Vulgatibacter incomptus</name>
    <dbReference type="NCBI Taxonomy" id="1391653"/>
    <lineage>
        <taxon>Bacteria</taxon>
        <taxon>Pseudomonadati</taxon>
        <taxon>Myxococcota</taxon>
        <taxon>Myxococcia</taxon>
        <taxon>Myxococcales</taxon>
        <taxon>Cystobacterineae</taxon>
        <taxon>Vulgatibacteraceae</taxon>
        <taxon>Vulgatibacter</taxon>
    </lineage>
</organism>
<sequence length="235" mass="24421">MNGRRPLRWLKFGVYLASAAVTMAASAPAARAFLALVAGPFGEASQIGGLAARFACACVAALVVAWLVIDAAFDRIVPRRLLAVQLAVMSATLLAGSGGPPTRVGSAAVEAMLDRARSVAADSLGKGESLAAVEPSVRAELLQAFPHTPFRDRWLRSLPPALVVLEGADGPLLVPRPGDPPGTLYLAIAPSGAVGWMTALVLDGSEPVLLRENGRPRIVGVGRCLGDRIEGEREC</sequence>
<feature type="transmembrane region" description="Helical" evidence="1">
    <location>
        <begin position="12"/>
        <end position="38"/>
    </location>
</feature>
<dbReference type="RefSeq" id="WP_050725059.1">
    <property type="nucleotide sequence ID" value="NZ_CP012332.1"/>
</dbReference>
<feature type="transmembrane region" description="Helical" evidence="1">
    <location>
        <begin position="50"/>
        <end position="69"/>
    </location>
</feature>
<dbReference type="STRING" id="1391653.AKJ08_1020"/>
<evidence type="ECO:0000313" key="2">
    <source>
        <dbReference type="EMBL" id="AKU90633.1"/>
    </source>
</evidence>
<keyword evidence="1" id="KW-0472">Membrane</keyword>
<proteinExistence type="predicted"/>
<evidence type="ECO:0000256" key="1">
    <source>
        <dbReference type="SAM" id="Phobius"/>
    </source>
</evidence>
<gene>
    <name evidence="2" type="ORF">AKJ08_1020</name>
</gene>
<reference evidence="2 3" key="1">
    <citation type="submission" date="2015-08" db="EMBL/GenBank/DDBJ databases">
        <authorList>
            <person name="Babu N.S."/>
            <person name="Beckwith C.J."/>
            <person name="Beseler K.G."/>
            <person name="Brison A."/>
            <person name="Carone J.V."/>
            <person name="Caskin T.P."/>
            <person name="Diamond M."/>
            <person name="Durham M.E."/>
            <person name="Foxe J.M."/>
            <person name="Go M."/>
            <person name="Henderson B.A."/>
            <person name="Jones I.B."/>
            <person name="McGettigan J.A."/>
            <person name="Micheletti S.J."/>
            <person name="Nasrallah M.E."/>
            <person name="Ortiz D."/>
            <person name="Piller C.R."/>
            <person name="Privatt S.R."/>
            <person name="Schneider S.L."/>
            <person name="Sharp S."/>
            <person name="Smith T.C."/>
            <person name="Stanton J.D."/>
            <person name="Ullery H.E."/>
            <person name="Wilson R.J."/>
            <person name="Serrano M.G."/>
            <person name="Buck G."/>
            <person name="Lee V."/>
            <person name="Wang Y."/>
            <person name="Carvalho R."/>
            <person name="Voegtly L."/>
            <person name="Shi R."/>
            <person name="Duckworth R."/>
            <person name="Johnson A."/>
            <person name="Loviza R."/>
            <person name="Walstead R."/>
            <person name="Shah Z."/>
            <person name="Kiflezghi M."/>
            <person name="Wade K."/>
            <person name="Ball S.L."/>
            <person name="Bradley K.W."/>
            <person name="Asai D.J."/>
            <person name="Bowman C.A."/>
            <person name="Russell D.A."/>
            <person name="Pope W.H."/>
            <person name="Jacobs-Sera D."/>
            <person name="Hendrix R.W."/>
            <person name="Hatfull G.F."/>
        </authorList>
    </citation>
    <scope>NUCLEOTIDE SEQUENCE [LARGE SCALE GENOMIC DNA]</scope>
    <source>
        <strain evidence="2 3">DSM 27710</strain>
    </source>
</reference>
<dbReference type="KEGG" id="vin:AKJ08_1020"/>
<keyword evidence="1" id="KW-1133">Transmembrane helix</keyword>